<organism evidence="17 18">
    <name type="scientific">Halomonas organivorans</name>
    <dbReference type="NCBI Taxonomy" id="257772"/>
    <lineage>
        <taxon>Bacteria</taxon>
        <taxon>Pseudomonadati</taxon>
        <taxon>Pseudomonadota</taxon>
        <taxon>Gammaproteobacteria</taxon>
        <taxon>Oceanospirillales</taxon>
        <taxon>Halomonadaceae</taxon>
        <taxon>Halomonas</taxon>
    </lineage>
</organism>
<dbReference type="InterPro" id="IPR023299">
    <property type="entry name" value="ATPase_P-typ_cyto_dom_N"/>
</dbReference>
<dbReference type="InterPro" id="IPR059000">
    <property type="entry name" value="ATPase_P-type_domA"/>
</dbReference>
<dbReference type="InterPro" id="IPR036412">
    <property type="entry name" value="HAD-like_sf"/>
</dbReference>
<proteinExistence type="inferred from homology"/>
<dbReference type="GO" id="GO:0055070">
    <property type="term" value="P:copper ion homeostasis"/>
    <property type="evidence" value="ECO:0007669"/>
    <property type="project" value="TreeGrafter"/>
</dbReference>
<evidence type="ECO:0000256" key="11">
    <source>
        <dbReference type="ARBA" id="ARBA00022967"/>
    </source>
</evidence>
<keyword evidence="9 15" id="KW-0067">ATP-binding</keyword>
<keyword evidence="14 15" id="KW-0472">Membrane</keyword>
<keyword evidence="3" id="KW-0813">Transport</keyword>
<feature type="transmembrane region" description="Helical" evidence="15">
    <location>
        <begin position="283"/>
        <end position="301"/>
    </location>
</feature>
<feature type="transmembrane region" description="Helical" evidence="15">
    <location>
        <begin position="190"/>
        <end position="210"/>
    </location>
</feature>
<dbReference type="Gene3D" id="2.70.150.10">
    <property type="entry name" value="Calcium-transporting ATPase, cytoplasmic transduction domain A"/>
    <property type="match status" value="1"/>
</dbReference>
<dbReference type="PRINTS" id="PR00119">
    <property type="entry name" value="CATATPASE"/>
</dbReference>
<dbReference type="InterPro" id="IPR021993">
    <property type="entry name" value="ATPase-cat-bd"/>
</dbReference>
<feature type="transmembrane region" description="Helical" evidence="15">
    <location>
        <begin position="222"/>
        <end position="247"/>
    </location>
</feature>
<comment type="caution">
    <text evidence="17">The sequence shown here is derived from an EMBL/GenBank/DDBJ whole genome shotgun (WGS) entry which is preliminary data.</text>
</comment>
<keyword evidence="4 15" id="KW-1003">Cell membrane</keyword>
<feature type="transmembrane region" description="Helical" evidence="15">
    <location>
        <begin position="436"/>
        <end position="458"/>
    </location>
</feature>
<evidence type="ECO:0000259" key="16">
    <source>
        <dbReference type="PROSITE" id="PS50846"/>
    </source>
</evidence>
<dbReference type="Pfam" id="PF00122">
    <property type="entry name" value="E1-E2_ATPase"/>
    <property type="match status" value="1"/>
</dbReference>
<dbReference type="CDD" id="cd02079">
    <property type="entry name" value="P-type_ATPase_HM"/>
    <property type="match status" value="1"/>
</dbReference>
<evidence type="ECO:0000256" key="8">
    <source>
        <dbReference type="ARBA" id="ARBA00022741"/>
    </source>
</evidence>
<dbReference type="PROSITE" id="PS00154">
    <property type="entry name" value="ATPASE_E1_E2"/>
    <property type="match status" value="1"/>
</dbReference>
<keyword evidence="18" id="KW-1185">Reference proteome</keyword>
<dbReference type="CDD" id="cd00371">
    <property type="entry name" value="HMA"/>
    <property type="match status" value="1"/>
</dbReference>
<dbReference type="PROSITE" id="PS01047">
    <property type="entry name" value="HMA_1"/>
    <property type="match status" value="1"/>
</dbReference>
<dbReference type="Pfam" id="PF00403">
    <property type="entry name" value="HMA"/>
    <property type="match status" value="1"/>
</dbReference>
<accession>A0A7W5C1D0</accession>
<dbReference type="GO" id="GO:0005507">
    <property type="term" value="F:copper ion binding"/>
    <property type="evidence" value="ECO:0007669"/>
    <property type="project" value="TreeGrafter"/>
</dbReference>
<evidence type="ECO:0000256" key="4">
    <source>
        <dbReference type="ARBA" id="ARBA00022475"/>
    </source>
</evidence>
<gene>
    <name evidence="17" type="ORF">FHR96_003840</name>
</gene>
<dbReference type="EMBL" id="JACHXM010000030">
    <property type="protein sequence ID" value="MBB3142935.1"/>
    <property type="molecule type" value="Genomic_DNA"/>
</dbReference>
<evidence type="ECO:0000256" key="14">
    <source>
        <dbReference type="ARBA" id="ARBA00023136"/>
    </source>
</evidence>
<dbReference type="PROSITE" id="PS50846">
    <property type="entry name" value="HMA_2"/>
    <property type="match status" value="1"/>
</dbReference>
<name>A0A7W5C1D0_9GAMM</name>
<dbReference type="SUPFAM" id="SSF55008">
    <property type="entry name" value="HMA, heavy metal-associated domain"/>
    <property type="match status" value="1"/>
</dbReference>
<dbReference type="InterPro" id="IPR001757">
    <property type="entry name" value="P_typ_ATPase"/>
</dbReference>
<evidence type="ECO:0000256" key="12">
    <source>
        <dbReference type="ARBA" id="ARBA00022989"/>
    </source>
</evidence>
<evidence type="ECO:0000256" key="15">
    <source>
        <dbReference type="RuleBase" id="RU362081"/>
    </source>
</evidence>
<keyword evidence="7 15" id="KW-0479">Metal-binding</keyword>
<evidence type="ECO:0000256" key="2">
    <source>
        <dbReference type="ARBA" id="ARBA00006024"/>
    </source>
</evidence>
<dbReference type="PANTHER" id="PTHR43520">
    <property type="entry name" value="ATP7, ISOFORM B"/>
    <property type="match status" value="1"/>
</dbReference>
<keyword evidence="5" id="KW-0597">Phosphoprotein</keyword>
<dbReference type="InterPro" id="IPR023214">
    <property type="entry name" value="HAD_sf"/>
</dbReference>
<feature type="domain" description="HMA" evidence="16">
    <location>
        <begin position="102"/>
        <end position="168"/>
    </location>
</feature>
<dbReference type="InterPro" id="IPR023298">
    <property type="entry name" value="ATPase_P-typ_TM_dom_sf"/>
</dbReference>
<dbReference type="InterPro" id="IPR017969">
    <property type="entry name" value="Heavy-metal-associated_CS"/>
</dbReference>
<dbReference type="SUPFAM" id="SSF56784">
    <property type="entry name" value="HAD-like"/>
    <property type="match status" value="1"/>
</dbReference>
<evidence type="ECO:0000256" key="13">
    <source>
        <dbReference type="ARBA" id="ARBA00023065"/>
    </source>
</evidence>
<evidence type="ECO:0000256" key="6">
    <source>
        <dbReference type="ARBA" id="ARBA00022692"/>
    </source>
</evidence>
<dbReference type="InterPro" id="IPR008250">
    <property type="entry name" value="ATPase_P-typ_transduc_dom_A_sf"/>
</dbReference>
<dbReference type="InterPro" id="IPR036163">
    <property type="entry name" value="HMA_dom_sf"/>
</dbReference>
<dbReference type="NCBIfam" id="TIGR01511">
    <property type="entry name" value="ATPase-IB1_Cu"/>
    <property type="match status" value="1"/>
</dbReference>
<comment type="similarity">
    <text evidence="2 15">Belongs to the cation transport ATPase (P-type) (TC 3.A.3) family. Type IB subfamily.</text>
</comment>
<dbReference type="Proteomes" id="UP000525987">
    <property type="component" value="Unassembled WGS sequence"/>
</dbReference>
<dbReference type="Gene3D" id="3.30.70.100">
    <property type="match status" value="1"/>
</dbReference>
<keyword evidence="13" id="KW-0406">Ion transport</keyword>
<evidence type="ECO:0000256" key="9">
    <source>
        <dbReference type="ARBA" id="ARBA00022840"/>
    </source>
</evidence>
<keyword evidence="12 15" id="KW-1133">Transmembrane helix</keyword>
<evidence type="ECO:0000313" key="18">
    <source>
        <dbReference type="Proteomes" id="UP000525987"/>
    </source>
</evidence>
<dbReference type="AlphaFoldDB" id="A0A7W5C1D0"/>
<dbReference type="NCBIfam" id="TIGR01494">
    <property type="entry name" value="ATPase_P-type"/>
    <property type="match status" value="1"/>
</dbReference>
<dbReference type="GO" id="GO:0005524">
    <property type="term" value="F:ATP binding"/>
    <property type="evidence" value="ECO:0007669"/>
    <property type="project" value="UniProtKB-UniRule"/>
</dbReference>
<dbReference type="GO" id="GO:0005886">
    <property type="term" value="C:plasma membrane"/>
    <property type="evidence" value="ECO:0007669"/>
    <property type="project" value="UniProtKB-SubCell"/>
</dbReference>
<feature type="transmembrane region" description="Helical" evidence="15">
    <location>
        <begin position="464"/>
        <end position="487"/>
    </location>
</feature>
<dbReference type="NCBIfam" id="TIGR01512">
    <property type="entry name" value="ATPase-IB2_Cd"/>
    <property type="match status" value="1"/>
</dbReference>
<dbReference type="SUPFAM" id="SSF81653">
    <property type="entry name" value="Calcium ATPase, transduction domain A"/>
    <property type="match status" value="1"/>
</dbReference>
<dbReference type="Gene3D" id="3.40.1110.10">
    <property type="entry name" value="Calcium-transporting ATPase, cytoplasmic domain N"/>
    <property type="match status" value="1"/>
</dbReference>
<dbReference type="Pfam" id="PF12156">
    <property type="entry name" value="ATPase-cat_bd"/>
    <property type="match status" value="1"/>
</dbReference>
<keyword evidence="6 15" id="KW-0812">Transmembrane</keyword>
<evidence type="ECO:0000256" key="10">
    <source>
        <dbReference type="ARBA" id="ARBA00022842"/>
    </source>
</evidence>
<dbReference type="GO" id="GO:0043682">
    <property type="term" value="F:P-type divalent copper transporter activity"/>
    <property type="evidence" value="ECO:0007669"/>
    <property type="project" value="TreeGrafter"/>
</dbReference>
<dbReference type="InterPro" id="IPR027256">
    <property type="entry name" value="P-typ_ATPase_IB"/>
</dbReference>
<dbReference type="SUPFAM" id="SSF81665">
    <property type="entry name" value="Calcium ATPase, transmembrane domain M"/>
    <property type="match status" value="1"/>
</dbReference>
<comment type="subcellular location">
    <subcellularLocation>
        <location evidence="1">Cell membrane</location>
        <topology evidence="1">Multi-pass membrane protein</topology>
    </subcellularLocation>
</comment>
<keyword evidence="11" id="KW-1278">Translocase</keyword>
<evidence type="ECO:0000256" key="5">
    <source>
        <dbReference type="ARBA" id="ARBA00022553"/>
    </source>
</evidence>
<dbReference type="GO" id="GO:0016887">
    <property type="term" value="F:ATP hydrolysis activity"/>
    <property type="evidence" value="ECO:0007669"/>
    <property type="project" value="InterPro"/>
</dbReference>
<dbReference type="RefSeq" id="WP_183389287.1">
    <property type="nucleotide sequence ID" value="NZ_JACHXM010000030.1"/>
</dbReference>
<feature type="transmembrane region" description="Helical" evidence="15">
    <location>
        <begin position="259"/>
        <end position="277"/>
    </location>
</feature>
<dbReference type="Pfam" id="PF00702">
    <property type="entry name" value="Hydrolase"/>
    <property type="match status" value="1"/>
</dbReference>
<feature type="transmembrane region" description="Helical" evidence="15">
    <location>
        <begin position="762"/>
        <end position="778"/>
    </location>
</feature>
<dbReference type="NCBIfam" id="TIGR01525">
    <property type="entry name" value="ATPase-IB_hvy"/>
    <property type="match status" value="1"/>
</dbReference>
<evidence type="ECO:0000313" key="17">
    <source>
        <dbReference type="EMBL" id="MBB3142935.1"/>
    </source>
</evidence>
<evidence type="ECO:0000256" key="1">
    <source>
        <dbReference type="ARBA" id="ARBA00004651"/>
    </source>
</evidence>
<sequence>MTTTTLPPDVETASCYHCGARVPEDACWTLTLDDTVHPLCCPGCEAVARAIVDGGLANYYRFRTELPERPDDRRTAQAETWAVFDDPGLQARFVHADDDGGVHATLAVDGITCAACAWLIEHRLNALEGVTASAVNLAHHRVRVHWDPECVAFSRVLAELAAIGYPAQPFEPDAAQSRLQREERRQVRRLIVAALGMMQVAMFSIPFYVAGEDGLSADFDALFHWLAFALTTPVVLYSAQPFFAGAWRDLRNRQLGMDVPVSLAIGSAYLASAWAVIAGHGDVYFDSAAMFTFFLLFGRYLEVRARRRSGRRGNALAGILPLSAIRLDEAGEERILPASELVAGDRVLIKPGHGVPADGVIEDGESSLDESMLTGEPLPVNRGVGDAVTGGSHNVESPLTMRVTRAGRDARAARLLDLTDRAFASRPRIARQAARLAHHFVLQVLLIAAATAMVWGILDPDRAFWITLSVLVVSCPCALALATPTALTAGHGRLYRRGVLLTRADAMETLARLDRVIFDKTGTLTAGEMRLEQVMPLGGVGEERLTAVAAALEAHSEHPIARAFRPLRRRDVVATEVLGRPARGLEGRLDGRRWRLGRADFASPRSTHVPPGDGQWLLLAEDGEPRAWFSLSDRLREDAAETVSTLKARGLAVELLSGDGEAPTRALAERLGIDEWRAQASPEDKLARLRELQAEGQRVAMVGDGINDVPVLAGADLAIAMNGATDLARTRADAVLLGPRLGRIVEALEVGHATRRIIRQNLGWALAYNLLALPPAALGWVPPWLAALGMSASSLVVVGNALRLTRQASASATETP</sequence>
<keyword evidence="8 15" id="KW-0547">Nucleotide-binding</keyword>
<evidence type="ECO:0000256" key="3">
    <source>
        <dbReference type="ARBA" id="ARBA00022448"/>
    </source>
</evidence>
<dbReference type="InterPro" id="IPR006121">
    <property type="entry name" value="HMA_dom"/>
</dbReference>
<evidence type="ECO:0000256" key="7">
    <source>
        <dbReference type="ARBA" id="ARBA00022723"/>
    </source>
</evidence>
<dbReference type="InterPro" id="IPR018303">
    <property type="entry name" value="ATPase_P-typ_P_site"/>
</dbReference>
<dbReference type="Gene3D" id="3.40.50.1000">
    <property type="entry name" value="HAD superfamily/HAD-like"/>
    <property type="match status" value="1"/>
</dbReference>
<dbReference type="PANTHER" id="PTHR43520:SF5">
    <property type="entry name" value="CATION-TRANSPORTING P-TYPE ATPASE-RELATED"/>
    <property type="match status" value="1"/>
</dbReference>
<protein>
    <submittedName>
        <fullName evidence="17">Cu2+-exporting ATPase</fullName>
    </submittedName>
</protein>
<keyword evidence="10" id="KW-0460">Magnesium</keyword>
<reference evidence="17 18" key="1">
    <citation type="submission" date="2020-08" db="EMBL/GenBank/DDBJ databases">
        <title>Genomic Encyclopedia of Type Strains, Phase III (KMG-III): the genomes of soil and plant-associated and newly described type strains.</title>
        <authorList>
            <person name="Whitman W."/>
        </authorList>
    </citation>
    <scope>NUCLEOTIDE SEQUENCE [LARGE SCALE GENOMIC DNA]</scope>
    <source>
        <strain evidence="17 18">CECT 5995</strain>
    </source>
</reference>